<evidence type="ECO:0000259" key="3">
    <source>
        <dbReference type="Pfam" id="PF13193"/>
    </source>
</evidence>
<accession>A0ABY6DPQ6</accession>
<evidence type="ECO:0000313" key="5">
    <source>
        <dbReference type="EMBL" id="UXY16007.1"/>
    </source>
</evidence>
<dbReference type="InterPro" id="IPR029069">
    <property type="entry name" value="HotDog_dom_sf"/>
</dbReference>
<keyword evidence="6" id="KW-1185">Reference proteome</keyword>
<dbReference type="Pfam" id="PF00501">
    <property type="entry name" value="AMP-binding"/>
    <property type="match status" value="1"/>
</dbReference>
<dbReference type="SUPFAM" id="SSF54637">
    <property type="entry name" value="Thioesterase/thiol ester dehydrase-isomerase"/>
    <property type="match status" value="1"/>
</dbReference>
<dbReference type="EMBL" id="CP106753">
    <property type="protein sequence ID" value="UXY16007.1"/>
    <property type="molecule type" value="Genomic_DNA"/>
</dbReference>
<evidence type="ECO:0000259" key="4">
    <source>
        <dbReference type="Pfam" id="PF22818"/>
    </source>
</evidence>
<dbReference type="InterPro" id="IPR054545">
    <property type="entry name" value="ApeI-like"/>
</dbReference>
<comment type="similarity">
    <text evidence="1">Belongs to the ATP-dependent AMP-binding enzyme family.</text>
</comment>
<sequence>MDEPLALAGLACADGDWPVALCGDGLRGAARWRHDVACAAATLARLPGPSVALHETDAYRFSVWLFGAWHAGRTVLLPGDDSAAMRAAVGDAPRIAADADWPQQPVALTPLGEAQLVLFTSGSTGTPVAAPKRLTQLTAEVATLARTFDLPPTAPVVGSVPPHHCYGLLFRVLWPLAARRPFVAATLAYPEMLQALVPDGRCVLVASPALLTRLPTSTAWPPAGIAAVFSSGGPLATDAARAAAGRLGTPVHEVYGSTETGGIAWRADPAAPWQPLAGVSVTIDDGLLAVRSPFLPDAAARSTGDRAEADGDGFRLLGRADRIVKLEENRISLTQVEAALLLQPEVAAARVLPLPGTPARLGAALVLTPHGGQALAAQGKAMLARGLRERLAQVLAPPAVPRRWRLVDALPQDAMGKVTVQALAALFDGAPALPYVLDAAADGEAVTLRCHVDATLAPFAGHFPELPVLPGVALIDWAVHYGRRHFALPPDCTGMQAIKFQRAVRPGAVVSLRLAWLPGRGQLTFEYHAEDGTPHAGGRLYFAQEPQ</sequence>
<dbReference type="RefSeq" id="WP_263125444.1">
    <property type="nucleotide sequence ID" value="NZ_CP106753.1"/>
</dbReference>
<name>A0ABY6DPQ6_9NEIS</name>
<dbReference type="InterPro" id="IPR045851">
    <property type="entry name" value="AMP-bd_C_sf"/>
</dbReference>
<feature type="domain" description="ApeI dehydratase-like" evidence="4">
    <location>
        <begin position="442"/>
        <end position="538"/>
    </location>
</feature>
<dbReference type="InterPro" id="IPR000873">
    <property type="entry name" value="AMP-dep_synth/lig_dom"/>
</dbReference>
<dbReference type="Gene3D" id="3.30.300.30">
    <property type="match status" value="1"/>
</dbReference>
<gene>
    <name evidence="5" type="ORF">N8I74_03020</name>
</gene>
<dbReference type="InterPro" id="IPR025110">
    <property type="entry name" value="AMP-bd_C"/>
</dbReference>
<evidence type="ECO:0000256" key="1">
    <source>
        <dbReference type="ARBA" id="ARBA00006432"/>
    </source>
</evidence>
<protein>
    <submittedName>
        <fullName evidence="5">AMP-binding protein</fullName>
    </submittedName>
</protein>
<dbReference type="Pfam" id="PF13193">
    <property type="entry name" value="AMP-binding_C"/>
    <property type="match status" value="1"/>
</dbReference>
<organism evidence="5 6">
    <name type="scientific">Chitiniphilus purpureus</name>
    <dbReference type="NCBI Taxonomy" id="2981137"/>
    <lineage>
        <taxon>Bacteria</taxon>
        <taxon>Pseudomonadati</taxon>
        <taxon>Pseudomonadota</taxon>
        <taxon>Betaproteobacteria</taxon>
        <taxon>Neisseriales</taxon>
        <taxon>Chitinibacteraceae</taxon>
        <taxon>Chitiniphilus</taxon>
    </lineage>
</organism>
<dbReference type="PANTHER" id="PTHR43201:SF8">
    <property type="entry name" value="ACYL-COA SYNTHETASE FAMILY MEMBER 3"/>
    <property type="match status" value="1"/>
</dbReference>
<dbReference type="PANTHER" id="PTHR43201">
    <property type="entry name" value="ACYL-COA SYNTHETASE"/>
    <property type="match status" value="1"/>
</dbReference>
<dbReference type="SUPFAM" id="SSF56801">
    <property type="entry name" value="Acetyl-CoA synthetase-like"/>
    <property type="match status" value="1"/>
</dbReference>
<feature type="domain" description="AMP-dependent synthetase/ligase" evidence="2">
    <location>
        <begin position="105"/>
        <end position="273"/>
    </location>
</feature>
<reference evidence="5" key="1">
    <citation type="submission" date="2022-10" db="EMBL/GenBank/DDBJ databases">
        <title>Chitiniphilus purpureus sp. nov., a novel chitin-degrading bacterium isolated from crawfish pond sediment.</title>
        <authorList>
            <person name="Li K."/>
        </authorList>
    </citation>
    <scope>NUCLEOTIDE SEQUENCE</scope>
    <source>
        <strain evidence="5">CD1</strain>
    </source>
</reference>
<evidence type="ECO:0000313" key="6">
    <source>
        <dbReference type="Proteomes" id="UP001061302"/>
    </source>
</evidence>
<dbReference type="Proteomes" id="UP001061302">
    <property type="component" value="Chromosome"/>
</dbReference>
<evidence type="ECO:0000259" key="2">
    <source>
        <dbReference type="Pfam" id="PF00501"/>
    </source>
</evidence>
<dbReference type="Gene3D" id="3.40.50.12780">
    <property type="entry name" value="N-terminal domain of ligase-like"/>
    <property type="match status" value="1"/>
</dbReference>
<dbReference type="Gene3D" id="3.10.129.10">
    <property type="entry name" value="Hotdog Thioesterase"/>
    <property type="match status" value="1"/>
</dbReference>
<feature type="domain" description="AMP-binding enzyme C-terminal" evidence="3">
    <location>
        <begin position="335"/>
        <end position="417"/>
    </location>
</feature>
<dbReference type="Pfam" id="PF22818">
    <property type="entry name" value="ApeI-like"/>
    <property type="match status" value="1"/>
</dbReference>
<proteinExistence type="inferred from homology"/>
<dbReference type="InterPro" id="IPR042099">
    <property type="entry name" value="ANL_N_sf"/>
</dbReference>